<dbReference type="AlphaFoldDB" id="A0A9Q5G9F4"/>
<evidence type="ECO:0000313" key="2">
    <source>
        <dbReference type="EMBL" id="NRO34687.1"/>
    </source>
</evidence>
<evidence type="ECO:0000313" key="3">
    <source>
        <dbReference type="Proteomes" id="UP000601587"/>
    </source>
</evidence>
<dbReference type="Gene3D" id="3.75.10.10">
    <property type="entry name" value="L-arginine/glycine Amidinotransferase, Chain A"/>
    <property type="match status" value="1"/>
</dbReference>
<reference evidence="1" key="1">
    <citation type="submission" date="2019-09" db="EMBL/GenBank/DDBJ databases">
        <title>Comparative genomic analysis of Lactobacillus helveticus.</title>
        <authorList>
            <person name="Zhang H."/>
            <person name="Chen Y."/>
            <person name="Zhong Z."/>
        </authorList>
    </citation>
    <scope>NUCLEOTIDE SEQUENCE</scope>
    <source>
        <strain evidence="2">IMAU30003</strain>
        <strain evidence="1">IMAU50013</strain>
    </source>
</reference>
<protein>
    <submittedName>
        <fullName evidence="1">Arginine deiminase</fullName>
    </submittedName>
</protein>
<dbReference type="SUPFAM" id="SSF55909">
    <property type="entry name" value="Pentein"/>
    <property type="match status" value="1"/>
</dbReference>
<organism evidence="1 3">
    <name type="scientific">Lactobacillus helveticus</name>
    <name type="common">Lactobacillus suntoryeus</name>
    <dbReference type="NCBI Taxonomy" id="1587"/>
    <lineage>
        <taxon>Bacteria</taxon>
        <taxon>Bacillati</taxon>
        <taxon>Bacillota</taxon>
        <taxon>Bacilli</taxon>
        <taxon>Lactobacillales</taxon>
        <taxon>Lactobacillaceae</taxon>
        <taxon>Lactobacillus</taxon>
    </lineage>
</organism>
<gene>
    <name evidence="2" type="ORF">IMAU30003_00926</name>
    <name evidence="1" type="ORF">IMAU50013_00206</name>
</gene>
<dbReference type="EMBL" id="WCGB01000002">
    <property type="protein sequence ID" value="NRN90681.1"/>
    <property type="molecule type" value="Genomic_DNA"/>
</dbReference>
<comment type="caution">
    <text evidence="1">The sequence shown here is derived from an EMBL/GenBank/DDBJ whole genome shotgun (WGS) entry which is preliminary data.</text>
</comment>
<sequence length="54" mass="6378">MTDLIHVYSEIGKLETVMLHRPGRELENLSPDILNRMLIDDIPYLKIAQKEHDY</sequence>
<name>A0A9Q5G9F4_LACHE</name>
<accession>A0A9Q5G9F4</accession>
<dbReference type="EMBL" id="WCHB01000024">
    <property type="protein sequence ID" value="NRO34687.1"/>
    <property type="molecule type" value="Genomic_DNA"/>
</dbReference>
<proteinExistence type="predicted"/>
<dbReference type="Proteomes" id="UP000601587">
    <property type="component" value="Unassembled WGS sequence"/>
</dbReference>
<dbReference type="Proteomes" id="UP000651333">
    <property type="component" value="Unassembled WGS sequence"/>
</dbReference>
<evidence type="ECO:0000313" key="1">
    <source>
        <dbReference type="EMBL" id="NRN90681.1"/>
    </source>
</evidence>